<sequence length="40" mass="4522">LILKRSGEELKELLDEFLAEMPSEMDSGLDLSDLDEITPE</sequence>
<evidence type="ECO:0000313" key="1">
    <source>
        <dbReference type="EMBL" id="GAH70028.1"/>
    </source>
</evidence>
<reference evidence="1" key="1">
    <citation type="journal article" date="2014" name="Front. Microbiol.">
        <title>High frequency of phylogenetically diverse reductive dehalogenase-homologous genes in deep subseafloor sedimentary metagenomes.</title>
        <authorList>
            <person name="Kawai M."/>
            <person name="Futagami T."/>
            <person name="Toyoda A."/>
            <person name="Takaki Y."/>
            <person name="Nishi S."/>
            <person name="Hori S."/>
            <person name="Arai W."/>
            <person name="Tsubouchi T."/>
            <person name="Morono Y."/>
            <person name="Uchiyama I."/>
            <person name="Ito T."/>
            <person name="Fujiyama A."/>
            <person name="Inagaki F."/>
            <person name="Takami H."/>
        </authorList>
    </citation>
    <scope>NUCLEOTIDE SEQUENCE</scope>
    <source>
        <strain evidence="1">Expedition CK06-06</strain>
    </source>
</reference>
<feature type="non-terminal residue" evidence="1">
    <location>
        <position position="1"/>
    </location>
</feature>
<protein>
    <submittedName>
        <fullName evidence="1">Uncharacterized protein</fullName>
    </submittedName>
</protein>
<comment type="caution">
    <text evidence="1">The sequence shown here is derived from an EMBL/GenBank/DDBJ whole genome shotgun (WGS) entry which is preliminary data.</text>
</comment>
<organism evidence="1">
    <name type="scientific">marine sediment metagenome</name>
    <dbReference type="NCBI Taxonomy" id="412755"/>
    <lineage>
        <taxon>unclassified sequences</taxon>
        <taxon>metagenomes</taxon>
        <taxon>ecological metagenomes</taxon>
    </lineage>
</organism>
<dbReference type="AlphaFoldDB" id="X1JJW4"/>
<dbReference type="EMBL" id="BARU01028388">
    <property type="protein sequence ID" value="GAH70028.1"/>
    <property type="molecule type" value="Genomic_DNA"/>
</dbReference>
<proteinExistence type="predicted"/>
<name>X1JJW4_9ZZZZ</name>
<gene>
    <name evidence="1" type="ORF">S03H2_45315</name>
</gene>
<accession>X1JJW4</accession>